<accession>A0ABQ1FKV7</accession>
<evidence type="ECO:0000313" key="2">
    <source>
        <dbReference type="Proteomes" id="UP000615455"/>
    </source>
</evidence>
<evidence type="ECO:0000313" key="1">
    <source>
        <dbReference type="EMBL" id="GGA18776.1"/>
    </source>
</evidence>
<comment type="caution">
    <text evidence="1">The sequence shown here is derived from an EMBL/GenBank/DDBJ whole genome shotgun (WGS) entry which is preliminary data.</text>
</comment>
<organism evidence="1 2">
    <name type="scientific">Paenibacillus marchantiophytorum</name>
    <dbReference type="NCBI Taxonomy" id="1619310"/>
    <lineage>
        <taxon>Bacteria</taxon>
        <taxon>Bacillati</taxon>
        <taxon>Bacillota</taxon>
        <taxon>Bacilli</taxon>
        <taxon>Bacillales</taxon>
        <taxon>Paenibacillaceae</taxon>
        <taxon>Paenibacillus</taxon>
    </lineage>
</organism>
<name>A0ABQ1FKV7_9BACL</name>
<keyword evidence="2" id="KW-1185">Reference proteome</keyword>
<protein>
    <submittedName>
        <fullName evidence="1">Uncharacterized protein</fullName>
    </submittedName>
</protein>
<dbReference type="Proteomes" id="UP000615455">
    <property type="component" value="Unassembled WGS sequence"/>
</dbReference>
<proteinExistence type="predicted"/>
<dbReference type="EMBL" id="BMHE01000132">
    <property type="protein sequence ID" value="GGA18776.1"/>
    <property type="molecule type" value="Genomic_DNA"/>
</dbReference>
<gene>
    <name evidence="1" type="ORF">GCM10008018_73010</name>
</gene>
<reference evidence="2" key="1">
    <citation type="journal article" date="2019" name="Int. J. Syst. Evol. Microbiol.">
        <title>The Global Catalogue of Microorganisms (GCM) 10K type strain sequencing project: providing services to taxonomists for standard genome sequencing and annotation.</title>
        <authorList>
            <consortium name="The Broad Institute Genomics Platform"/>
            <consortium name="The Broad Institute Genome Sequencing Center for Infectious Disease"/>
            <person name="Wu L."/>
            <person name="Ma J."/>
        </authorList>
    </citation>
    <scope>NUCLEOTIDE SEQUENCE [LARGE SCALE GENOMIC DNA]</scope>
    <source>
        <strain evidence="2">CGMCC 1.15043</strain>
    </source>
</reference>
<sequence>MIASSKLSDFITLAVNDNHVKKLFNGGLALPLNKLAEQYQKQMGQTRFFYRRSNYGDRSPQ</sequence>